<proteinExistence type="predicted"/>
<accession>A0A6J4H0U5</accession>
<reference evidence="2" key="1">
    <citation type="submission" date="2020-02" db="EMBL/GenBank/DDBJ databases">
        <authorList>
            <person name="Meier V. D."/>
        </authorList>
    </citation>
    <scope>NUCLEOTIDE SEQUENCE</scope>
    <source>
        <strain evidence="2">AVDCRST_MAG77</strain>
    </source>
</reference>
<dbReference type="InterPro" id="IPR011050">
    <property type="entry name" value="Pectin_lyase_fold/virulence"/>
</dbReference>
<dbReference type="InterPro" id="IPR012334">
    <property type="entry name" value="Pectin_lyas_fold"/>
</dbReference>
<dbReference type="AlphaFoldDB" id="A0A6J4H0U5"/>
<sequence>MQTSFVRQEPTPEWFPALALTIASPPRGSVPEVDFKAEFGAAGDGATDDAPAFARLSEAVNTGKVAPGSVIFLPQGGYRVPGNTTVSVRRPVVLRGAGPGQTVLRLEYTQQRSTFLRVQGDGVYQAHSTSLYDGRQEANRYPNGPFAAVEIGQGSPKRGDVAVTVDRPELFKAGDNVYLLCDDYGDETTYTAKNKRFRHYLLKQYLAVTRVDGNSVAFDTPLRHDFAGAAPRLYRWQPVPRFGIEHLSIEDRSTIADTEASNTFKAISFDGVVDGWVWDVHFLDNTSIPLSVGKSRRVVVSECVFDRARHVGGGGNGYLPELYYSDDCLVEYSTSVQGRHALITNWSCWGNVFRFNRVSGTPNTETHGEYNVENLYLRNDARGSRMEVGGGGTTVHAHDGPFNELRENYARAIRILKPADRANRLIGNWHVDAPTLNGAETFQENNQRVPAAWPDYPYAAYCGHDHTQTAETARPV</sequence>
<name>A0A6J4H0U5_9CHLR</name>
<gene>
    <name evidence="2" type="ORF">AVDCRST_MAG77-1998</name>
</gene>
<dbReference type="Pfam" id="PF12708">
    <property type="entry name" value="Pect-lyase_RHGA_epim"/>
    <property type="match status" value="1"/>
</dbReference>
<dbReference type="InterPro" id="IPR024535">
    <property type="entry name" value="RHGA/B-epi-like_pectate_lyase"/>
</dbReference>
<feature type="domain" description="Rhamnogalacturonase A/B/Epimerase-like pectate lyase" evidence="1">
    <location>
        <begin position="38"/>
        <end position="106"/>
    </location>
</feature>
<dbReference type="EMBL" id="CADCTC010000001">
    <property type="protein sequence ID" value="CAA9209997.1"/>
    <property type="molecule type" value="Genomic_DNA"/>
</dbReference>
<dbReference type="SUPFAM" id="SSF51126">
    <property type="entry name" value="Pectin lyase-like"/>
    <property type="match status" value="1"/>
</dbReference>
<evidence type="ECO:0000259" key="1">
    <source>
        <dbReference type="Pfam" id="PF12708"/>
    </source>
</evidence>
<organism evidence="2">
    <name type="scientific">uncultured Chloroflexota bacterium</name>
    <dbReference type="NCBI Taxonomy" id="166587"/>
    <lineage>
        <taxon>Bacteria</taxon>
        <taxon>Bacillati</taxon>
        <taxon>Chloroflexota</taxon>
        <taxon>environmental samples</taxon>
    </lineage>
</organism>
<evidence type="ECO:0000313" key="2">
    <source>
        <dbReference type="EMBL" id="CAA9209997.1"/>
    </source>
</evidence>
<protein>
    <recommendedName>
        <fullName evidence="1">Rhamnogalacturonase A/B/Epimerase-like pectate lyase domain-containing protein</fullName>
    </recommendedName>
</protein>
<dbReference type="Gene3D" id="2.160.20.10">
    <property type="entry name" value="Single-stranded right-handed beta-helix, Pectin lyase-like"/>
    <property type="match status" value="1"/>
</dbReference>